<dbReference type="Gene3D" id="3.90.1150.220">
    <property type="match status" value="1"/>
</dbReference>
<evidence type="ECO:0000256" key="10">
    <source>
        <dbReference type="ARBA" id="ARBA00022786"/>
    </source>
</evidence>
<name>A0A6J2XB54_SITOR</name>
<dbReference type="PANTHER" id="PTHR20973:SF0">
    <property type="entry name" value="NON-STRUCTURAL MAINTENANCE OF CHROMOSOMES ELEMENT 1 HOMOLOG"/>
    <property type="match status" value="1"/>
</dbReference>
<dbReference type="InterPro" id="IPR036388">
    <property type="entry name" value="WH-like_DNA-bd_sf"/>
</dbReference>
<evidence type="ECO:0000256" key="9">
    <source>
        <dbReference type="ARBA" id="ARBA00022771"/>
    </source>
</evidence>
<dbReference type="GeneID" id="115876509"/>
<evidence type="ECO:0000313" key="19">
    <source>
        <dbReference type="RefSeq" id="XP_030748170.1"/>
    </source>
</evidence>
<keyword evidence="9 15" id="KW-0863">Zinc-finger</keyword>
<accession>A0A6J2XB54</accession>
<keyword evidence="6 15" id="KW-0808">Transferase</keyword>
<keyword evidence="12 15" id="KW-0233">DNA recombination</keyword>
<feature type="domain" description="Non-structural maintenance of chromosomes element 1 RING C4HC3-type" evidence="17">
    <location>
        <begin position="172"/>
        <end position="210"/>
    </location>
</feature>
<organism evidence="18 19">
    <name type="scientific">Sitophilus oryzae</name>
    <name type="common">Rice weevil</name>
    <name type="synonym">Curculio oryzae</name>
    <dbReference type="NCBI Taxonomy" id="7048"/>
    <lineage>
        <taxon>Eukaryota</taxon>
        <taxon>Metazoa</taxon>
        <taxon>Ecdysozoa</taxon>
        <taxon>Arthropoda</taxon>
        <taxon>Hexapoda</taxon>
        <taxon>Insecta</taxon>
        <taxon>Pterygota</taxon>
        <taxon>Neoptera</taxon>
        <taxon>Endopterygota</taxon>
        <taxon>Coleoptera</taxon>
        <taxon>Polyphaga</taxon>
        <taxon>Cucujiformia</taxon>
        <taxon>Curculionidae</taxon>
        <taxon>Dryophthorinae</taxon>
        <taxon>Sitophilus</taxon>
    </lineage>
</organism>
<keyword evidence="13 15" id="KW-0234">DNA repair</keyword>
<dbReference type="InParanoid" id="A0A6J2XB54"/>
<evidence type="ECO:0000256" key="3">
    <source>
        <dbReference type="ARBA" id="ARBA00010258"/>
    </source>
</evidence>
<dbReference type="RefSeq" id="XP_030748170.1">
    <property type="nucleotide sequence ID" value="XM_030892310.1"/>
</dbReference>
<dbReference type="EC" id="2.3.2.27" evidence="4 15"/>
<evidence type="ECO:0000256" key="7">
    <source>
        <dbReference type="ARBA" id="ARBA00022723"/>
    </source>
</evidence>
<evidence type="ECO:0000256" key="6">
    <source>
        <dbReference type="ARBA" id="ARBA00022679"/>
    </source>
</evidence>
<keyword evidence="8 15" id="KW-0227">DNA damage</keyword>
<comment type="similarity">
    <text evidence="3 15">Belongs to the NSE1 family.</text>
</comment>
<dbReference type="InterPro" id="IPR013083">
    <property type="entry name" value="Znf_RING/FYVE/PHD"/>
</dbReference>
<evidence type="ECO:0000256" key="2">
    <source>
        <dbReference type="ARBA" id="ARBA00004123"/>
    </source>
</evidence>
<protein>
    <recommendedName>
        <fullName evidence="5 15">Non-structural maintenance of chromosomes element 1 homolog</fullName>
        <ecNumber evidence="4 15">2.3.2.27</ecNumber>
    </recommendedName>
</protein>
<reference evidence="19" key="1">
    <citation type="submission" date="2025-08" db="UniProtKB">
        <authorList>
            <consortium name="RefSeq"/>
        </authorList>
    </citation>
    <scope>IDENTIFICATION</scope>
    <source>
        <tissue evidence="19">Gonads</tissue>
    </source>
</reference>
<dbReference type="GO" id="GO:0061630">
    <property type="term" value="F:ubiquitin protein ligase activity"/>
    <property type="evidence" value="ECO:0007669"/>
    <property type="project" value="UniProtKB-EC"/>
</dbReference>
<evidence type="ECO:0000256" key="8">
    <source>
        <dbReference type="ARBA" id="ARBA00022763"/>
    </source>
</evidence>
<proteinExistence type="inferred from homology"/>
<dbReference type="Pfam" id="PF08746">
    <property type="entry name" value="zf-RING-like"/>
    <property type="match status" value="1"/>
</dbReference>
<keyword evidence="10 15" id="KW-0833">Ubl conjugation pathway</keyword>
<feature type="compositionally biased region" description="Basic residues" evidence="16">
    <location>
        <begin position="248"/>
        <end position="259"/>
    </location>
</feature>
<dbReference type="Proteomes" id="UP000504635">
    <property type="component" value="Unplaced"/>
</dbReference>
<dbReference type="KEGG" id="soy:115876509"/>
<evidence type="ECO:0000256" key="12">
    <source>
        <dbReference type="ARBA" id="ARBA00023172"/>
    </source>
</evidence>
<dbReference type="GO" id="GO:0000724">
    <property type="term" value="P:double-strand break repair via homologous recombination"/>
    <property type="evidence" value="ECO:0007669"/>
    <property type="project" value="TreeGrafter"/>
</dbReference>
<dbReference type="InterPro" id="IPR014857">
    <property type="entry name" value="Nse1_RING_C4HC3-type"/>
</dbReference>
<evidence type="ECO:0000256" key="1">
    <source>
        <dbReference type="ARBA" id="ARBA00000900"/>
    </source>
</evidence>
<dbReference type="GO" id="GO:0005634">
    <property type="term" value="C:nucleus"/>
    <property type="evidence" value="ECO:0007669"/>
    <property type="project" value="UniProtKB-SubCell"/>
</dbReference>
<dbReference type="FunCoup" id="A0A6J2XB54">
    <property type="interactions" value="1193"/>
</dbReference>
<feature type="compositionally biased region" description="Polar residues" evidence="16">
    <location>
        <begin position="225"/>
        <end position="234"/>
    </location>
</feature>
<dbReference type="GO" id="GO:0030915">
    <property type="term" value="C:Smc5-Smc6 complex"/>
    <property type="evidence" value="ECO:0007669"/>
    <property type="project" value="UniProtKB-UniRule"/>
</dbReference>
<dbReference type="PANTHER" id="PTHR20973">
    <property type="entry name" value="NON-SMC ELEMENT 1-RELATED"/>
    <property type="match status" value="1"/>
</dbReference>
<keyword evidence="11 15" id="KW-0862">Zinc</keyword>
<evidence type="ECO:0000256" key="16">
    <source>
        <dbReference type="SAM" id="MobiDB-lite"/>
    </source>
</evidence>
<dbReference type="SUPFAM" id="SSF57850">
    <property type="entry name" value="RING/U-box"/>
    <property type="match status" value="1"/>
</dbReference>
<keyword evidence="7 15" id="KW-0479">Metal-binding</keyword>
<dbReference type="AlphaFoldDB" id="A0A6J2XB54"/>
<evidence type="ECO:0000256" key="14">
    <source>
        <dbReference type="ARBA" id="ARBA00023242"/>
    </source>
</evidence>
<sequence length="259" mass="29962">MNLKQKMFIQFMIKNGAATTDQALSFCQDSVENFVELKLFIHEINREISKQNFKIGLTTCEVSNQDFVLWLNTKNDDVSKLQITYSTIELEYFHVLMQEILISEHRRITYATALNITSSLTSNFTRTNGQTVLKKWFAGQYFIKENSYVYLGSRLITEFTTYLKIQSPDQICKLCSELVFKGRICASCDSINHSYCLDKYLERQNNCPSCSEEWTEKDDGSLYTQNTVVTQESAESNDEDGDEEQGRPVRKNRSASQRK</sequence>
<evidence type="ECO:0000256" key="5">
    <source>
        <dbReference type="ARBA" id="ARBA00019422"/>
    </source>
</evidence>
<evidence type="ECO:0000259" key="17">
    <source>
        <dbReference type="Pfam" id="PF08746"/>
    </source>
</evidence>
<evidence type="ECO:0000256" key="15">
    <source>
        <dbReference type="RuleBase" id="RU368018"/>
    </source>
</evidence>
<comment type="subcellular location">
    <subcellularLocation>
        <location evidence="2 15">Nucleus</location>
    </subcellularLocation>
</comment>
<evidence type="ECO:0000313" key="18">
    <source>
        <dbReference type="Proteomes" id="UP000504635"/>
    </source>
</evidence>
<dbReference type="OrthoDB" id="185455at2759"/>
<gene>
    <name evidence="19" type="primary">LOC115876509</name>
</gene>
<dbReference type="Pfam" id="PF07574">
    <property type="entry name" value="SMC_Nse1"/>
    <property type="match status" value="1"/>
</dbReference>
<dbReference type="CTD" id="33938"/>
<keyword evidence="18" id="KW-1185">Reference proteome</keyword>
<comment type="subunit">
    <text evidence="15">Component of the Smc5-Smc6 complex.</text>
</comment>
<dbReference type="Gene3D" id="1.10.10.10">
    <property type="entry name" value="Winged helix-like DNA-binding domain superfamily/Winged helix DNA-binding domain"/>
    <property type="match status" value="1"/>
</dbReference>
<keyword evidence="14 15" id="KW-0539">Nucleus</keyword>
<evidence type="ECO:0000256" key="4">
    <source>
        <dbReference type="ARBA" id="ARBA00012483"/>
    </source>
</evidence>
<evidence type="ECO:0000256" key="13">
    <source>
        <dbReference type="ARBA" id="ARBA00023204"/>
    </source>
</evidence>
<dbReference type="InterPro" id="IPR011513">
    <property type="entry name" value="Nse1"/>
</dbReference>
<evidence type="ECO:0000256" key="11">
    <source>
        <dbReference type="ARBA" id="ARBA00022833"/>
    </source>
</evidence>
<dbReference type="Gene3D" id="3.30.40.10">
    <property type="entry name" value="Zinc/RING finger domain, C3HC4 (zinc finger)"/>
    <property type="match status" value="1"/>
</dbReference>
<dbReference type="GO" id="GO:0008270">
    <property type="term" value="F:zinc ion binding"/>
    <property type="evidence" value="ECO:0007669"/>
    <property type="project" value="UniProtKB-KW"/>
</dbReference>
<comment type="catalytic activity">
    <reaction evidence="1 15">
        <text>S-ubiquitinyl-[E2 ubiquitin-conjugating enzyme]-L-cysteine + [acceptor protein]-L-lysine = [E2 ubiquitin-conjugating enzyme]-L-cysteine + N(6)-ubiquitinyl-[acceptor protein]-L-lysine.</text>
        <dbReference type="EC" id="2.3.2.27"/>
    </reaction>
</comment>
<feature type="region of interest" description="Disordered" evidence="16">
    <location>
        <begin position="225"/>
        <end position="259"/>
    </location>
</feature>